<organism evidence="1 2">
    <name type="scientific">Vibrio ulleungensis</name>
    <dbReference type="NCBI Taxonomy" id="2807619"/>
    <lineage>
        <taxon>Bacteria</taxon>
        <taxon>Pseudomonadati</taxon>
        <taxon>Pseudomonadota</taxon>
        <taxon>Gammaproteobacteria</taxon>
        <taxon>Vibrionales</taxon>
        <taxon>Vibrionaceae</taxon>
        <taxon>Vibrio</taxon>
    </lineage>
</organism>
<dbReference type="Pfam" id="PF11197">
    <property type="entry name" value="DUF2835"/>
    <property type="match status" value="1"/>
</dbReference>
<evidence type="ECO:0000313" key="1">
    <source>
        <dbReference type="EMBL" id="MBM7035785.1"/>
    </source>
</evidence>
<dbReference type="EMBL" id="JAFEUM010000002">
    <property type="protein sequence ID" value="MBM7035785.1"/>
    <property type="molecule type" value="Genomic_DNA"/>
</dbReference>
<protein>
    <submittedName>
        <fullName evidence="1">DUF2835 domain-containing protein</fullName>
    </submittedName>
</protein>
<accession>A0ABS2HDW6</accession>
<sequence length="72" mass="8402">MKQFHFSISLTPQEFKLAYAGSVKHVIVLTDEGSRVQIPVMRLQPYLLPNGVFGRFRLIIDQNNKFVRLERL</sequence>
<dbReference type="RefSeq" id="WP_205157422.1">
    <property type="nucleotide sequence ID" value="NZ_JAFEUM010000002.1"/>
</dbReference>
<proteinExistence type="predicted"/>
<dbReference type="InterPro" id="IPR021363">
    <property type="entry name" value="DUF2835"/>
</dbReference>
<dbReference type="Proteomes" id="UP000809621">
    <property type="component" value="Unassembled WGS sequence"/>
</dbReference>
<gene>
    <name evidence="1" type="ORF">JQC93_05125</name>
</gene>
<name>A0ABS2HDW6_9VIBR</name>
<reference evidence="1 2" key="1">
    <citation type="submission" date="2021-02" db="EMBL/GenBank/DDBJ databases">
        <authorList>
            <person name="Park J.-S."/>
        </authorList>
    </citation>
    <scope>NUCLEOTIDE SEQUENCE [LARGE SCALE GENOMIC DNA]</scope>
    <source>
        <strain evidence="1 2">188UL20-2</strain>
    </source>
</reference>
<comment type="caution">
    <text evidence="1">The sequence shown here is derived from an EMBL/GenBank/DDBJ whole genome shotgun (WGS) entry which is preliminary data.</text>
</comment>
<evidence type="ECO:0000313" key="2">
    <source>
        <dbReference type="Proteomes" id="UP000809621"/>
    </source>
</evidence>
<keyword evidence="2" id="KW-1185">Reference proteome</keyword>